<evidence type="ECO:0000313" key="1">
    <source>
        <dbReference type="EMBL" id="QBH83729.1"/>
    </source>
</evidence>
<sequence length="44" mass="4794">MHILHHASVSSADARASMRFSWRSTQSRMALAVDAARGLAANVR</sequence>
<accession>A0A481TQ38</accession>
<proteinExistence type="predicted"/>
<organismHost>
    <name type="scientific">Homo sapiens</name>
    <name type="common">Human</name>
    <dbReference type="NCBI Taxonomy" id="9606"/>
</organismHost>
<dbReference type="EMBL" id="MH790643">
    <property type="protein sequence ID" value="QBH83729.1"/>
    <property type="molecule type" value="Genomic_DNA"/>
</dbReference>
<name>A0A481TQ38_HHV2</name>
<protein>
    <submittedName>
        <fullName evidence="1">Uncharacterized protein</fullName>
    </submittedName>
</protein>
<organism evidence="1">
    <name type="scientific">Human herpesvirus 2</name>
    <name type="common">HHV-2</name>
    <name type="synonym">Human herpes simplex virus 2</name>
    <dbReference type="NCBI Taxonomy" id="10310"/>
    <lineage>
        <taxon>Viruses</taxon>
        <taxon>Duplodnaviria</taxon>
        <taxon>Heunggongvirae</taxon>
        <taxon>Peploviricota</taxon>
        <taxon>Herviviricetes</taxon>
        <taxon>Herpesvirales</taxon>
        <taxon>Orthoherpesviridae</taxon>
        <taxon>Alphaherpesvirinae</taxon>
        <taxon>Simplexvirus</taxon>
        <taxon>Simplexvirus humanalpha2</taxon>
    </lineage>
</organism>
<reference evidence="1" key="1">
    <citation type="submission" date="2018-08" db="EMBL/GenBank/DDBJ databases">
        <title>HSV2 whole genome sequences from clinical isolates.</title>
        <authorList>
            <person name="Roychoudhury P."/>
            <person name="Greninger A.L."/>
            <person name="Jerome K.R."/>
            <person name="Johnston C."/>
            <person name="Wald A."/>
            <person name="Xie H."/>
        </authorList>
    </citation>
    <scope>NUCLEOTIDE SEQUENCE</scope>
    <source>
        <strain evidence="1">2005-42278</strain>
    </source>
</reference>